<feature type="compositionally biased region" description="Low complexity" evidence="1">
    <location>
        <begin position="1"/>
        <end position="27"/>
    </location>
</feature>
<gene>
    <name evidence="2" type="ORF">MBM_09136</name>
</gene>
<protein>
    <submittedName>
        <fullName evidence="2">Uncharacterized protein</fullName>
    </submittedName>
</protein>
<proteinExistence type="predicted"/>
<feature type="region of interest" description="Disordered" evidence="1">
    <location>
        <begin position="1"/>
        <end position="34"/>
    </location>
</feature>
<evidence type="ECO:0000313" key="2">
    <source>
        <dbReference type="EMBL" id="EKD12567.1"/>
    </source>
</evidence>
<evidence type="ECO:0000313" key="3">
    <source>
        <dbReference type="Proteomes" id="UP000006753"/>
    </source>
</evidence>
<feature type="compositionally biased region" description="Polar residues" evidence="1">
    <location>
        <begin position="44"/>
        <end position="61"/>
    </location>
</feature>
<dbReference type="AlphaFoldDB" id="K1WK11"/>
<dbReference type="HOGENOM" id="CLU_2334031_0_0_1"/>
<accession>K1WK11</accession>
<evidence type="ECO:0000256" key="1">
    <source>
        <dbReference type="SAM" id="MobiDB-lite"/>
    </source>
</evidence>
<dbReference type="InParanoid" id="K1WK11"/>
<feature type="region of interest" description="Disordered" evidence="1">
    <location>
        <begin position="44"/>
        <end position="63"/>
    </location>
</feature>
<name>K1WK11_MARBU</name>
<organism evidence="2 3">
    <name type="scientific">Marssonina brunnea f. sp. multigermtubi (strain MB_m1)</name>
    <name type="common">Marssonina leaf spot fungus</name>
    <dbReference type="NCBI Taxonomy" id="1072389"/>
    <lineage>
        <taxon>Eukaryota</taxon>
        <taxon>Fungi</taxon>
        <taxon>Dikarya</taxon>
        <taxon>Ascomycota</taxon>
        <taxon>Pezizomycotina</taxon>
        <taxon>Leotiomycetes</taxon>
        <taxon>Helotiales</taxon>
        <taxon>Drepanopezizaceae</taxon>
        <taxon>Drepanopeziza</taxon>
    </lineage>
</organism>
<sequence>MKPSPSSLPSSLHIRPPGQQQQQQPTSAPQPPRFNFRRVLSDVDISNSGPSERAAQASSRGRTAVERWLDDIEREGCPPFGGPDEEEEVHVGYFPPIV</sequence>
<keyword evidence="3" id="KW-1185">Reference proteome</keyword>
<dbReference type="Proteomes" id="UP000006753">
    <property type="component" value="Unassembled WGS sequence"/>
</dbReference>
<dbReference type="EMBL" id="JH921455">
    <property type="protein sequence ID" value="EKD12567.1"/>
    <property type="molecule type" value="Genomic_DNA"/>
</dbReference>
<dbReference type="KEGG" id="mbe:MBM_09136"/>
<reference evidence="2 3" key="1">
    <citation type="journal article" date="2012" name="BMC Genomics">
        <title>Sequencing the genome of Marssonina brunnea reveals fungus-poplar co-evolution.</title>
        <authorList>
            <person name="Zhu S."/>
            <person name="Cao Y.-Z."/>
            <person name="Jiang C."/>
            <person name="Tan B.-Y."/>
            <person name="Wang Z."/>
            <person name="Feng S."/>
            <person name="Zhang L."/>
            <person name="Su X.-H."/>
            <person name="Brejova B."/>
            <person name="Vinar T."/>
            <person name="Xu M."/>
            <person name="Wang M.-X."/>
            <person name="Zhang S.-G."/>
            <person name="Huang M.-R."/>
            <person name="Wu R."/>
            <person name="Zhou Y."/>
        </authorList>
    </citation>
    <scope>NUCLEOTIDE SEQUENCE [LARGE SCALE GENOMIC DNA]</scope>
    <source>
        <strain evidence="2 3">MB_m1</strain>
    </source>
</reference>